<dbReference type="EMBL" id="JACOPD010000009">
    <property type="protein sequence ID" value="MBC5681594.1"/>
    <property type="molecule type" value="Genomic_DNA"/>
</dbReference>
<protein>
    <submittedName>
        <fullName evidence="2">Sugar phosphate isomerase/epimerase</fullName>
    </submittedName>
</protein>
<evidence type="ECO:0000313" key="2">
    <source>
        <dbReference type="EMBL" id="MBC5681594.1"/>
    </source>
</evidence>
<dbReference type="GO" id="GO:0016853">
    <property type="term" value="F:isomerase activity"/>
    <property type="evidence" value="ECO:0007669"/>
    <property type="project" value="UniProtKB-KW"/>
</dbReference>
<dbReference type="InterPro" id="IPR029063">
    <property type="entry name" value="SAM-dependent_MTases_sf"/>
</dbReference>
<comment type="caution">
    <text evidence="2">The sequence shown here is derived from an EMBL/GenBank/DDBJ whole genome shotgun (WGS) entry which is preliminary data.</text>
</comment>
<feature type="domain" description="Xylose isomerase-like TIM barrel" evidence="1">
    <location>
        <begin position="62"/>
        <end position="240"/>
    </location>
</feature>
<dbReference type="SUPFAM" id="SSF53335">
    <property type="entry name" value="S-adenosyl-L-methionine-dependent methyltransferases"/>
    <property type="match status" value="1"/>
</dbReference>
<evidence type="ECO:0000313" key="3">
    <source>
        <dbReference type="Proteomes" id="UP000628463"/>
    </source>
</evidence>
<dbReference type="InterPro" id="IPR013022">
    <property type="entry name" value="Xyl_isomerase-like_TIM-brl"/>
</dbReference>
<name>A0ABR7G2D1_9FIRM</name>
<evidence type="ECO:0000259" key="1">
    <source>
        <dbReference type="Pfam" id="PF01261"/>
    </source>
</evidence>
<dbReference type="Pfam" id="PF01261">
    <property type="entry name" value="AP_endonuc_2"/>
    <property type="match status" value="1"/>
</dbReference>
<organism evidence="2 3">
    <name type="scientific">Lachnospira hominis</name>
    <name type="common">ex Liu et al. 2021</name>
    <dbReference type="NCBI Taxonomy" id="2763051"/>
    <lineage>
        <taxon>Bacteria</taxon>
        <taxon>Bacillati</taxon>
        <taxon>Bacillota</taxon>
        <taxon>Clostridia</taxon>
        <taxon>Lachnospirales</taxon>
        <taxon>Lachnospiraceae</taxon>
        <taxon>Lachnospira</taxon>
    </lineage>
</organism>
<reference evidence="2 3" key="1">
    <citation type="submission" date="2020-08" db="EMBL/GenBank/DDBJ databases">
        <title>Genome public.</title>
        <authorList>
            <person name="Liu C."/>
            <person name="Sun Q."/>
        </authorList>
    </citation>
    <scope>NUCLEOTIDE SEQUENCE [LARGE SCALE GENOMIC DNA]</scope>
    <source>
        <strain evidence="2 3">NSJ-43</strain>
    </source>
</reference>
<keyword evidence="2" id="KW-0413">Isomerase</keyword>
<dbReference type="SUPFAM" id="SSF51658">
    <property type="entry name" value="Xylose isomerase-like"/>
    <property type="match status" value="1"/>
</dbReference>
<dbReference type="Proteomes" id="UP000628463">
    <property type="component" value="Unassembled WGS sequence"/>
</dbReference>
<dbReference type="Gene3D" id="3.20.20.150">
    <property type="entry name" value="Divalent-metal-dependent TIM barrel enzymes"/>
    <property type="match status" value="1"/>
</dbReference>
<gene>
    <name evidence="2" type="ORF">H8S01_11590</name>
</gene>
<accession>A0ABR7G2D1</accession>
<dbReference type="RefSeq" id="WP_186837261.1">
    <property type="nucleotide sequence ID" value="NZ_JACOPD010000009.1"/>
</dbReference>
<sequence>MKSGIKYVDGMDLHGVIKAGLEDFELDYTGCKSADMILENGGNIDGIAISLCDFTDKGFLKENASQIFKDAMSVADRYNAYIVIDTENVKKASVLEQIIDECVNEIAASDVNVFIENGYTNDNGRFYHNDYSEGSRLVELTDKLNLLAGCDKFGICINVGHANLLGINVRDMVRVCGKKTGIMHINDNDGKGDYHQMPYTFTTGRGLLSTDWGNIIGDLSRTGFDGRFVFNVEGTFKRTPAKLHKSMAELLEAMYEEWIESCFKTEEYLAADGKKIILFGAGRMALNYMQNWGDKYPPAFLVDNNSEIQGQERWGIPVKSPDEILNVPESERNVWICNMYYDAIGAQLDSMGVEYRCYWDHYYM</sequence>
<dbReference type="InterPro" id="IPR036237">
    <property type="entry name" value="Xyl_isomerase-like_sf"/>
</dbReference>
<keyword evidence="3" id="KW-1185">Reference proteome</keyword>
<proteinExistence type="predicted"/>